<gene>
    <name evidence="4" type="ORF">SAMN04488029_3553</name>
</gene>
<keyword evidence="2" id="KW-1133">Transmembrane helix</keyword>
<keyword evidence="5" id="KW-1185">Reference proteome</keyword>
<dbReference type="InterPro" id="IPR015943">
    <property type="entry name" value="WD40/YVTN_repeat-like_dom_sf"/>
</dbReference>
<dbReference type="PANTHER" id="PTHR43547">
    <property type="entry name" value="TWO-COMPONENT HISTIDINE KINASE"/>
    <property type="match status" value="1"/>
</dbReference>
<evidence type="ECO:0000313" key="4">
    <source>
        <dbReference type="EMBL" id="SMD37947.1"/>
    </source>
</evidence>
<dbReference type="Gene3D" id="2.60.40.10">
    <property type="entry name" value="Immunoglobulins"/>
    <property type="match status" value="1"/>
</dbReference>
<dbReference type="SUPFAM" id="SSF63829">
    <property type="entry name" value="Calcium-dependent phosphotriesterase"/>
    <property type="match status" value="1"/>
</dbReference>
<dbReference type="Pfam" id="PF07495">
    <property type="entry name" value="Y_Y_Y"/>
    <property type="match status" value="1"/>
</dbReference>
<accession>A0A1W2GMR7</accession>
<keyword evidence="1" id="KW-0597">Phosphoprotein</keyword>
<feature type="transmembrane region" description="Helical" evidence="2">
    <location>
        <begin position="786"/>
        <end position="804"/>
    </location>
</feature>
<dbReference type="Pfam" id="PF07494">
    <property type="entry name" value="Reg_prop"/>
    <property type="match status" value="2"/>
</dbReference>
<dbReference type="InterPro" id="IPR011110">
    <property type="entry name" value="Reg_prop"/>
</dbReference>
<protein>
    <submittedName>
        <fullName evidence="4">Ligand-binding sensor domain-containing protein</fullName>
    </submittedName>
</protein>
<dbReference type="Gene3D" id="2.130.10.10">
    <property type="entry name" value="YVTN repeat-like/Quinoprotein amine dehydrogenase"/>
    <property type="match status" value="2"/>
</dbReference>
<dbReference type="RefSeq" id="WP_176214830.1">
    <property type="nucleotide sequence ID" value="NZ_FWYF01000004.1"/>
</dbReference>
<dbReference type="SUPFAM" id="SSF50998">
    <property type="entry name" value="Quinoprotein alcohol dehydrogenase-like"/>
    <property type="match status" value="1"/>
</dbReference>
<keyword evidence="2" id="KW-0812">Transmembrane</keyword>
<evidence type="ECO:0000313" key="5">
    <source>
        <dbReference type="Proteomes" id="UP000192472"/>
    </source>
</evidence>
<organism evidence="4 5">
    <name type="scientific">Reichenbachiella faecimaris</name>
    <dbReference type="NCBI Taxonomy" id="692418"/>
    <lineage>
        <taxon>Bacteria</taxon>
        <taxon>Pseudomonadati</taxon>
        <taxon>Bacteroidota</taxon>
        <taxon>Cytophagia</taxon>
        <taxon>Cytophagales</taxon>
        <taxon>Reichenbachiellaceae</taxon>
        <taxon>Reichenbachiella</taxon>
    </lineage>
</organism>
<dbReference type="InterPro" id="IPR013783">
    <property type="entry name" value="Ig-like_fold"/>
</dbReference>
<reference evidence="4 5" key="1">
    <citation type="submission" date="2017-04" db="EMBL/GenBank/DDBJ databases">
        <authorList>
            <person name="Afonso C.L."/>
            <person name="Miller P.J."/>
            <person name="Scott M.A."/>
            <person name="Spackman E."/>
            <person name="Goraichik I."/>
            <person name="Dimitrov K.M."/>
            <person name="Suarez D.L."/>
            <person name="Swayne D.E."/>
        </authorList>
    </citation>
    <scope>NUCLEOTIDE SEQUENCE [LARGE SCALE GENOMIC DNA]</scope>
    <source>
        <strain evidence="4 5">DSM 26133</strain>
    </source>
</reference>
<dbReference type="GO" id="GO:0000155">
    <property type="term" value="F:phosphorelay sensor kinase activity"/>
    <property type="evidence" value="ECO:0007669"/>
    <property type="project" value="TreeGrafter"/>
</dbReference>
<evidence type="ECO:0000259" key="3">
    <source>
        <dbReference type="Pfam" id="PF07495"/>
    </source>
</evidence>
<proteinExistence type="predicted"/>
<name>A0A1W2GMR7_REIFA</name>
<dbReference type="Proteomes" id="UP000192472">
    <property type="component" value="Unassembled WGS sequence"/>
</dbReference>
<dbReference type="PANTHER" id="PTHR43547:SF2">
    <property type="entry name" value="HYBRID SIGNAL TRANSDUCTION HISTIDINE KINASE C"/>
    <property type="match status" value="1"/>
</dbReference>
<sequence>MKSALLSILLICFHLLDLTAGVRDFTVKQYGIDQDFEGIFIYDVVQDQDGFLWLGADDGLYRFDGKTMLKFNQMDSTIGDLVTACMVSADGHLYLGYNNGGISIVEHGRYRKILSPESAPSKVNRLYQDNDQVLWGLTQNTGLIRIENREAAPVKVDLLTQLISYDLIRHKDRFYIGTNEGLLMLQIDEEQNISPIGFVVGSFGKAVNTLYEDPHDDEVLWVGTDNGLFYIEHGEATTGILNPVKGAEKMRVTSITRDHLKTLWVGTAASGLVEIELKNNHAYRLTRFDKSHDFPSNQISSLYVDRENEIWVGTFGNGLIQLNRAFFHHYELKKSGKIEGVNDLYQANENLYYLATDKGLVRAFNKPYQDSLTFEILNQTEKYQVTRILKRGNFIWLGTRNSGLIKYNVEKSEFEEIHLDPVDVGLSHLVRYIVEGNDGSLWVSIAGNGVYHLDDQGELITHYNTRKGFYHNEIFTILPDQAGNIWFGAHSVGLALLKPDGEVNFLTKDEIFPARDINSISQDNQGIIWIATSGSGLYSFDGENFNRYDEKSGLLSNFCNAVEVDDAGQIWVGHRKGLSLIQSAYGLVRRFNHPGELGETEAVSNSVAKDNQGNIWFGNPYGVTKVILPHIQHSIKKRETHIQDIRLFFERVDLLEHSTQEKLDNMLPNDLIFNYKENHITFDFVSINLKNPDGIYYQYQLKGYDKEWSPVTSFNLATFTNLDPGEYTFRIRESDHPQFWGDNYAELSFVIDTPYWKKWWFYLLQISIMISLFLITYMISAKVQNLFVIRLMVYVSLFIVFEYIHTELEPFIESIAGETPILQVGANLALALVLLPIELRLAKYLRHKESVSKRNDELMVETS</sequence>
<evidence type="ECO:0000256" key="1">
    <source>
        <dbReference type="ARBA" id="ARBA00022553"/>
    </source>
</evidence>
<dbReference type="EMBL" id="FWYF01000004">
    <property type="protein sequence ID" value="SMD37947.1"/>
    <property type="molecule type" value="Genomic_DNA"/>
</dbReference>
<dbReference type="InterPro" id="IPR011123">
    <property type="entry name" value="Y_Y_Y"/>
</dbReference>
<feature type="domain" description="Two component regulator three Y" evidence="3">
    <location>
        <begin position="690"/>
        <end position="751"/>
    </location>
</feature>
<feature type="transmembrane region" description="Helical" evidence="2">
    <location>
        <begin position="759"/>
        <end position="779"/>
    </location>
</feature>
<evidence type="ECO:0000256" key="2">
    <source>
        <dbReference type="SAM" id="Phobius"/>
    </source>
</evidence>
<dbReference type="InterPro" id="IPR011047">
    <property type="entry name" value="Quinoprotein_ADH-like_sf"/>
</dbReference>
<dbReference type="AlphaFoldDB" id="A0A1W2GMR7"/>
<keyword evidence="2" id="KW-0472">Membrane</keyword>
<dbReference type="STRING" id="692418.SAMN04488029_3553"/>
<feature type="transmembrane region" description="Helical" evidence="2">
    <location>
        <begin position="824"/>
        <end position="842"/>
    </location>
</feature>